<protein>
    <recommendedName>
        <fullName evidence="6 7">Ribonuclease P protein component</fullName>
        <shortName evidence="6">RNase P protein</shortName>
        <shortName evidence="6">RNaseP protein</shortName>
        <ecNumber evidence="6 7">3.1.26.5</ecNumber>
    </recommendedName>
    <alternativeName>
        <fullName evidence="6">Protein C5</fullName>
    </alternativeName>
</protein>
<keyword evidence="1 6" id="KW-0819">tRNA processing</keyword>
<evidence type="ECO:0000313" key="9">
    <source>
        <dbReference type="Proteomes" id="UP000886749"/>
    </source>
</evidence>
<evidence type="ECO:0000256" key="1">
    <source>
        <dbReference type="ARBA" id="ARBA00022694"/>
    </source>
</evidence>
<dbReference type="SUPFAM" id="SSF54211">
    <property type="entry name" value="Ribosomal protein S5 domain 2-like"/>
    <property type="match status" value="1"/>
</dbReference>
<dbReference type="NCBIfam" id="TIGR00188">
    <property type="entry name" value="rnpA"/>
    <property type="match status" value="1"/>
</dbReference>
<comment type="subunit">
    <text evidence="6">Consists of a catalytic RNA component (M1 or rnpB) and a protein subunit.</text>
</comment>
<dbReference type="PANTHER" id="PTHR33992:SF1">
    <property type="entry name" value="RIBONUCLEASE P PROTEIN COMPONENT"/>
    <property type="match status" value="1"/>
</dbReference>
<evidence type="ECO:0000256" key="6">
    <source>
        <dbReference type="HAMAP-Rule" id="MF_00227"/>
    </source>
</evidence>
<dbReference type="Gene3D" id="3.30.230.10">
    <property type="match status" value="1"/>
</dbReference>
<keyword evidence="5 6" id="KW-0694">RNA-binding</keyword>
<dbReference type="GO" id="GO:0004526">
    <property type="term" value="F:ribonuclease P activity"/>
    <property type="evidence" value="ECO:0007669"/>
    <property type="project" value="UniProtKB-UniRule"/>
</dbReference>
<evidence type="ECO:0000256" key="2">
    <source>
        <dbReference type="ARBA" id="ARBA00022722"/>
    </source>
</evidence>
<comment type="caution">
    <text evidence="8">The sequence shown here is derived from an EMBL/GenBank/DDBJ whole genome shotgun (WGS) entry which is preliminary data.</text>
</comment>
<evidence type="ECO:0000256" key="4">
    <source>
        <dbReference type="ARBA" id="ARBA00022801"/>
    </source>
</evidence>
<dbReference type="GO" id="GO:0030677">
    <property type="term" value="C:ribonuclease P complex"/>
    <property type="evidence" value="ECO:0007669"/>
    <property type="project" value="TreeGrafter"/>
</dbReference>
<gene>
    <name evidence="6 8" type="primary">rnpA</name>
    <name evidence="8" type="ORF">IAB36_03315</name>
</gene>
<accession>A0A9D1AJ30</accession>
<reference evidence="8" key="2">
    <citation type="journal article" date="2021" name="PeerJ">
        <title>Extensive microbial diversity within the chicken gut microbiome revealed by metagenomics and culture.</title>
        <authorList>
            <person name="Gilroy R."/>
            <person name="Ravi A."/>
            <person name="Getino M."/>
            <person name="Pursley I."/>
            <person name="Horton D.L."/>
            <person name="Alikhan N.F."/>
            <person name="Baker D."/>
            <person name="Gharbi K."/>
            <person name="Hall N."/>
            <person name="Watson M."/>
            <person name="Adriaenssens E.M."/>
            <person name="Foster-Nyarko E."/>
            <person name="Jarju S."/>
            <person name="Secka A."/>
            <person name="Antonio M."/>
            <person name="Oren A."/>
            <person name="Chaudhuri R.R."/>
            <person name="La Ragione R."/>
            <person name="Hildebrand F."/>
            <person name="Pallen M.J."/>
        </authorList>
    </citation>
    <scope>NUCLEOTIDE SEQUENCE</scope>
    <source>
        <strain evidence="8">CHK184-25365</strain>
    </source>
</reference>
<keyword evidence="3 6" id="KW-0255">Endonuclease</keyword>
<evidence type="ECO:0000256" key="7">
    <source>
        <dbReference type="NCBIfam" id="TIGR00188"/>
    </source>
</evidence>
<dbReference type="Pfam" id="PF00825">
    <property type="entry name" value="Ribonuclease_P"/>
    <property type="match status" value="1"/>
</dbReference>
<sequence length="118" mass="13627">MRNLISLRLNKEFKRAYFQGKFRSGPALVTYLVKNRTGVTRVGITTGKKVGNACCRSRARRIIRAAWVSIREEFPQLKGYDLVFLARTPILEMKSTQLAVVMKKQIQWLLKNKNGKKK</sequence>
<dbReference type="PANTHER" id="PTHR33992">
    <property type="entry name" value="RIBONUCLEASE P PROTEIN COMPONENT"/>
    <property type="match status" value="1"/>
</dbReference>
<evidence type="ECO:0000256" key="3">
    <source>
        <dbReference type="ARBA" id="ARBA00022759"/>
    </source>
</evidence>
<keyword evidence="2 6" id="KW-0540">Nuclease</keyword>
<dbReference type="EMBL" id="DVGY01000078">
    <property type="protein sequence ID" value="HIR40838.1"/>
    <property type="molecule type" value="Genomic_DNA"/>
</dbReference>
<proteinExistence type="inferred from homology"/>
<reference evidence="8" key="1">
    <citation type="submission" date="2020-10" db="EMBL/GenBank/DDBJ databases">
        <authorList>
            <person name="Gilroy R."/>
        </authorList>
    </citation>
    <scope>NUCLEOTIDE SEQUENCE</scope>
    <source>
        <strain evidence="8">CHK184-25365</strain>
    </source>
</reference>
<dbReference type="EC" id="3.1.26.5" evidence="6 7"/>
<name>A0A9D1AJ30_9FIRM</name>
<evidence type="ECO:0000313" key="8">
    <source>
        <dbReference type="EMBL" id="HIR40838.1"/>
    </source>
</evidence>
<dbReference type="InterPro" id="IPR000100">
    <property type="entry name" value="RNase_P"/>
</dbReference>
<organism evidence="8 9">
    <name type="scientific">Candidatus Egerieicola pullicola</name>
    <dbReference type="NCBI Taxonomy" id="2840775"/>
    <lineage>
        <taxon>Bacteria</taxon>
        <taxon>Bacillati</taxon>
        <taxon>Bacillota</taxon>
        <taxon>Clostridia</taxon>
        <taxon>Eubacteriales</taxon>
        <taxon>Oscillospiraceae</taxon>
        <taxon>Oscillospiraceae incertae sedis</taxon>
        <taxon>Candidatus Egerieicola</taxon>
    </lineage>
</organism>
<dbReference type="GO" id="GO:0000049">
    <property type="term" value="F:tRNA binding"/>
    <property type="evidence" value="ECO:0007669"/>
    <property type="project" value="UniProtKB-UniRule"/>
</dbReference>
<dbReference type="InterPro" id="IPR014721">
    <property type="entry name" value="Ribsml_uS5_D2-typ_fold_subgr"/>
</dbReference>
<dbReference type="InterPro" id="IPR020568">
    <property type="entry name" value="Ribosomal_Su5_D2-typ_SF"/>
</dbReference>
<keyword evidence="4 6" id="KW-0378">Hydrolase</keyword>
<comment type="function">
    <text evidence="6">RNaseP catalyzes the removal of the 5'-leader sequence from pre-tRNA to produce the mature 5'-terminus. It can also cleave other RNA substrates such as 4.5S RNA. The protein component plays an auxiliary but essential role in vivo by binding to the 5'-leader sequence and broadening the substrate specificity of the ribozyme.</text>
</comment>
<comment type="catalytic activity">
    <reaction evidence="6">
        <text>Endonucleolytic cleavage of RNA, removing 5'-extranucleotides from tRNA precursor.</text>
        <dbReference type="EC" id="3.1.26.5"/>
    </reaction>
</comment>
<dbReference type="AlphaFoldDB" id="A0A9D1AJ30"/>
<dbReference type="HAMAP" id="MF_00227">
    <property type="entry name" value="RNase_P"/>
    <property type="match status" value="1"/>
</dbReference>
<dbReference type="Proteomes" id="UP000886749">
    <property type="component" value="Unassembled WGS sequence"/>
</dbReference>
<evidence type="ECO:0000256" key="5">
    <source>
        <dbReference type="ARBA" id="ARBA00022884"/>
    </source>
</evidence>
<dbReference type="GO" id="GO:0042781">
    <property type="term" value="F:3'-tRNA processing endoribonuclease activity"/>
    <property type="evidence" value="ECO:0007669"/>
    <property type="project" value="TreeGrafter"/>
</dbReference>
<comment type="similarity">
    <text evidence="6">Belongs to the RnpA family.</text>
</comment>
<dbReference type="GO" id="GO:0001682">
    <property type="term" value="P:tRNA 5'-leader removal"/>
    <property type="evidence" value="ECO:0007669"/>
    <property type="project" value="UniProtKB-UniRule"/>
</dbReference>